<reference evidence="1 2" key="1">
    <citation type="submission" date="2016-11" db="EMBL/GenBank/DDBJ databases">
        <title>Whole genomes of Flavobacteriaceae.</title>
        <authorList>
            <person name="Stine C."/>
            <person name="Li C."/>
            <person name="Tadesse D."/>
        </authorList>
    </citation>
    <scope>NUCLEOTIDE SEQUENCE [LARGE SCALE GENOMIC DNA]</scope>
    <source>
        <strain evidence="1 2">CCUG 60112</strain>
    </source>
</reference>
<evidence type="ECO:0000313" key="1">
    <source>
        <dbReference type="EMBL" id="OXB08915.1"/>
    </source>
</evidence>
<evidence type="ECO:0000313" key="2">
    <source>
        <dbReference type="Proteomes" id="UP000198381"/>
    </source>
</evidence>
<comment type="caution">
    <text evidence="1">The sequence shown here is derived from an EMBL/GenBank/DDBJ whole genome shotgun (WGS) entry which is preliminary data.</text>
</comment>
<dbReference type="EMBL" id="MUHD01000014">
    <property type="protein sequence ID" value="OXB08915.1"/>
    <property type="molecule type" value="Genomic_DNA"/>
</dbReference>
<name>A0ABX4CX96_9FLAO</name>
<keyword evidence="2" id="KW-1185">Reference proteome</keyword>
<dbReference type="SUPFAM" id="SSF49464">
    <property type="entry name" value="Carboxypeptidase regulatory domain-like"/>
    <property type="match status" value="1"/>
</dbReference>
<dbReference type="InterPro" id="IPR008969">
    <property type="entry name" value="CarboxyPept-like_regulatory"/>
</dbReference>
<organism evidence="1 2">
    <name type="scientific">Flavobacterium plurextorum</name>
    <dbReference type="NCBI Taxonomy" id="1114867"/>
    <lineage>
        <taxon>Bacteria</taxon>
        <taxon>Pseudomonadati</taxon>
        <taxon>Bacteroidota</taxon>
        <taxon>Flavobacteriia</taxon>
        <taxon>Flavobacteriales</taxon>
        <taxon>Flavobacteriaceae</taxon>
        <taxon>Flavobacterium</taxon>
    </lineage>
</organism>
<evidence type="ECO:0008006" key="3">
    <source>
        <dbReference type="Google" id="ProtNLM"/>
    </source>
</evidence>
<protein>
    <recommendedName>
        <fullName evidence="3">CarboxypepD_reg-like domain-containing protein</fullName>
    </recommendedName>
</protein>
<dbReference type="Proteomes" id="UP000198381">
    <property type="component" value="Unassembled WGS sequence"/>
</dbReference>
<proteinExistence type="predicted"/>
<dbReference type="RefSeq" id="WP_089057367.1">
    <property type="nucleotide sequence ID" value="NZ_MUHD01000014.1"/>
</dbReference>
<gene>
    <name evidence="1" type="ORF">B0A81_07065</name>
</gene>
<sequence length="235" mass="26612">MKLKLLTTISFFTYQLSISQTEKLLHGKVISNNSPLNKVEVINKTAQTSTRTNERGEFSILVKAKDSLLFFSKDYLFTRLKLTSKDIQTNNLIVKMVIKPEELEEVTITSIKFDPIPIDPEAIAAIDIDKRSKNLTRFITGYKDGSITNGAQVSFTPGGKKKPKKEDSETTFKKLIKATCSTDFFTKTLQIKPEEKDLFIDFCNADPKSKVISENPNILSTIEFLNAKNEEFKKL</sequence>
<accession>A0ABX4CX96</accession>